<dbReference type="InterPro" id="IPR031330">
    <property type="entry name" value="Gly_Hdrlase_35_cat"/>
</dbReference>
<feature type="transmembrane region" description="Helical" evidence="4">
    <location>
        <begin position="71"/>
        <end position="98"/>
    </location>
</feature>
<keyword evidence="4" id="KW-1133">Transmembrane helix</keyword>
<dbReference type="GO" id="GO:0005975">
    <property type="term" value="P:carbohydrate metabolic process"/>
    <property type="evidence" value="ECO:0007669"/>
    <property type="project" value="InterPro"/>
</dbReference>
<keyword evidence="7" id="KW-1185">Reference proteome</keyword>
<evidence type="ECO:0000256" key="2">
    <source>
        <dbReference type="ARBA" id="ARBA00009809"/>
    </source>
</evidence>
<evidence type="ECO:0000256" key="3">
    <source>
        <dbReference type="ARBA" id="ARBA00012756"/>
    </source>
</evidence>
<keyword evidence="4" id="KW-0812">Transmembrane</keyword>
<evidence type="ECO:0000256" key="1">
    <source>
        <dbReference type="ARBA" id="ARBA00001412"/>
    </source>
</evidence>
<feature type="transmembrane region" description="Helical" evidence="4">
    <location>
        <begin position="232"/>
        <end position="253"/>
    </location>
</feature>
<dbReference type="SUPFAM" id="SSF51445">
    <property type="entry name" value="(Trans)glycosidases"/>
    <property type="match status" value="1"/>
</dbReference>
<protein>
    <recommendedName>
        <fullName evidence="3">beta-galactosidase</fullName>
        <ecNumber evidence="3">3.2.1.23</ecNumber>
    </recommendedName>
</protein>
<evidence type="ECO:0000256" key="4">
    <source>
        <dbReference type="SAM" id="Phobius"/>
    </source>
</evidence>
<dbReference type="Gene3D" id="3.20.20.80">
    <property type="entry name" value="Glycosidases"/>
    <property type="match status" value="1"/>
</dbReference>
<dbReference type="Pfam" id="PF01301">
    <property type="entry name" value="Glyco_hydro_35"/>
    <property type="match status" value="1"/>
</dbReference>
<sequence length="280" mass="31913">MSFQVIAITKPAMYLFMEIQKIDSSYYPEVYMKKEGPAAKLYIKWAASMVTSLDTSVPCVMYMQADAPNPIVAIFTNITLLLYMLIARLTHAIEFTAISSYQTLMLSQRFRSRAITDDLAFAVARFYQLGGIFMNYYMYHEGTNFSRTTGGLFVSTSYDYDAPLDEYGIIRQPKWGHLKDLHNFIKLCEEALIATDPAVTSFHPNVKRLSSSFQTKQALGIEDNNVSPLPTIIIIIIKVGIDSSLTSFLLLLLDKRLLRCLESMQKISIINRFQAWQMLK</sequence>
<dbReference type="EMBL" id="SDMP01000018">
    <property type="protein sequence ID" value="RYQ95445.1"/>
    <property type="molecule type" value="Genomic_DNA"/>
</dbReference>
<dbReference type="PANTHER" id="PTHR23421">
    <property type="entry name" value="BETA-GALACTOSIDASE RELATED"/>
    <property type="match status" value="1"/>
</dbReference>
<keyword evidence="4" id="KW-0472">Membrane</keyword>
<dbReference type="STRING" id="3818.A0A444Y0J6"/>
<accession>A0A444Y0J6</accession>
<comment type="caution">
    <text evidence="6">The sequence shown here is derived from an EMBL/GenBank/DDBJ whole genome shotgun (WGS) entry which is preliminary data.</text>
</comment>
<proteinExistence type="inferred from homology"/>
<name>A0A444Y0J6_ARAHY</name>
<dbReference type="InterPro" id="IPR001944">
    <property type="entry name" value="Glycoside_Hdrlase_35"/>
</dbReference>
<evidence type="ECO:0000313" key="7">
    <source>
        <dbReference type="Proteomes" id="UP000289738"/>
    </source>
</evidence>
<dbReference type="PRINTS" id="PR00742">
    <property type="entry name" value="GLHYDRLASE35"/>
</dbReference>
<gene>
    <name evidence="6" type="ORF">Ahy_B08g090733</name>
</gene>
<evidence type="ECO:0000313" key="6">
    <source>
        <dbReference type="EMBL" id="RYQ95445.1"/>
    </source>
</evidence>
<comment type="catalytic activity">
    <reaction evidence="1">
        <text>Hydrolysis of terminal non-reducing beta-D-galactose residues in beta-D-galactosides.</text>
        <dbReference type="EC" id="3.2.1.23"/>
    </reaction>
</comment>
<feature type="domain" description="Glycoside hydrolase 35 catalytic" evidence="5">
    <location>
        <begin position="37"/>
        <end position="183"/>
    </location>
</feature>
<dbReference type="EC" id="3.2.1.23" evidence="3"/>
<organism evidence="6 7">
    <name type="scientific">Arachis hypogaea</name>
    <name type="common">Peanut</name>
    <dbReference type="NCBI Taxonomy" id="3818"/>
    <lineage>
        <taxon>Eukaryota</taxon>
        <taxon>Viridiplantae</taxon>
        <taxon>Streptophyta</taxon>
        <taxon>Embryophyta</taxon>
        <taxon>Tracheophyta</taxon>
        <taxon>Spermatophyta</taxon>
        <taxon>Magnoliopsida</taxon>
        <taxon>eudicotyledons</taxon>
        <taxon>Gunneridae</taxon>
        <taxon>Pentapetalae</taxon>
        <taxon>rosids</taxon>
        <taxon>fabids</taxon>
        <taxon>Fabales</taxon>
        <taxon>Fabaceae</taxon>
        <taxon>Papilionoideae</taxon>
        <taxon>50 kb inversion clade</taxon>
        <taxon>dalbergioids sensu lato</taxon>
        <taxon>Dalbergieae</taxon>
        <taxon>Pterocarpus clade</taxon>
        <taxon>Arachis</taxon>
    </lineage>
</organism>
<dbReference type="InterPro" id="IPR017853">
    <property type="entry name" value="GH"/>
</dbReference>
<dbReference type="GO" id="GO:0004565">
    <property type="term" value="F:beta-galactosidase activity"/>
    <property type="evidence" value="ECO:0007669"/>
    <property type="project" value="UniProtKB-EC"/>
</dbReference>
<reference evidence="6 7" key="1">
    <citation type="submission" date="2019-01" db="EMBL/GenBank/DDBJ databases">
        <title>Sequencing of cultivated peanut Arachis hypogaea provides insights into genome evolution and oil improvement.</title>
        <authorList>
            <person name="Chen X."/>
        </authorList>
    </citation>
    <scope>NUCLEOTIDE SEQUENCE [LARGE SCALE GENOMIC DNA]</scope>
    <source>
        <strain evidence="7">cv. Fuhuasheng</strain>
        <tissue evidence="6">Leaves</tissue>
    </source>
</reference>
<comment type="similarity">
    <text evidence="2">Belongs to the glycosyl hydrolase 35 family.</text>
</comment>
<dbReference type="Proteomes" id="UP000289738">
    <property type="component" value="Chromosome B08"/>
</dbReference>
<dbReference type="AlphaFoldDB" id="A0A444Y0J6"/>
<evidence type="ECO:0000259" key="5">
    <source>
        <dbReference type="Pfam" id="PF01301"/>
    </source>
</evidence>